<protein>
    <recommendedName>
        <fullName evidence="1">Glycosyl transferase family 1 domain-containing protein</fullName>
    </recommendedName>
</protein>
<dbReference type="AlphaFoldDB" id="A0A1F6LUF0"/>
<dbReference type="GO" id="GO:0016757">
    <property type="term" value="F:glycosyltransferase activity"/>
    <property type="evidence" value="ECO:0007669"/>
    <property type="project" value="InterPro"/>
</dbReference>
<evidence type="ECO:0000313" key="3">
    <source>
        <dbReference type="Proteomes" id="UP000176329"/>
    </source>
</evidence>
<name>A0A1F6LUF0_9BACT</name>
<feature type="domain" description="Glycosyl transferase family 1" evidence="1">
    <location>
        <begin position="177"/>
        <end position="336"/>
    </location>
</feature>
<dbReference type="Pfam" id="PF00534">
    <property type="entry name" value="Glycos_transf_1"/>
    <property type="match status" value="1"/>
</dbReference>
<organism evidence="2 3">
    <name type="scientific">Candidatus Magasanikbacteria bacterium RIFCSPHIGHO2_01_FULL_50_8</name>
    <dbReference type="NCBI Taxonomy" id="1798674"/>
    <lineage>
        <taxon>Bacteria</taxon>
        <taxon>Candidatus Magasanikiibacteriota</taxon>
    </lineage>
</organism>
<dbReference type="EMBL" id="MFPV01000007">
    <property type="protein sequence ID" value="OGH63037.1"/>
    <property type="molecule type" value="Genomic_DNA"/>
</dbReference>
<dbReference type="PANTHER" id="PTHR12526:SF638">
    <property type="entry name" value="SPORE COAT PROTEIN SA"/>
    <property type="match status" value="1"/>
</dbReference>
<gene>
    <name evidence="2" type="ORF">A2848_02695</name>
</gene>
<evidence type="ECO:0000259" key="1">
    <source>
        <dbReference type="Pfam" id="PF00534"/>
    </source>
</evidence>
<proteinExistence type="predicted"/>
<dbReference type="SUPFAM" id="SSF53756">
    <property type="entry name" value="UDP-Glycosyltransferase/glycogen phosphorylase"/>
    <property type="match status" value="1"/>
</dbReference>
<accession>A0A1F6LUF0</accession>
<dbReference type="Proteomes" id="UP000176329">
    <property type="component" value="Unassembled WGS sequence"/>
</dbReference>
<dbReference type="InterPro" id="IPR001296">
    <property type="entry name" value="Glyco_trans_1"/>
</dbReference>
<dbReference type="Gene3D" id="3.40.50.2000">
    <property type="entry name" value="Glycogen Phosphorylase B"/>
    <property type="match status" value="1"/>
</dbReference>
<sequence length="364" mass="41305">MDEAVRLRVCFFGDFDPEYNRTKMLIEGLRLKGVEVLLCHTRERSKKKYVELWRQFRLMKNQCDVVVLGFSDDRWMPLAARVIVGRKKIMWDLWFSYYDNWVFDRKLVKPHSLKALFHWSFDWVNCRLVDGVVLDYVTHINYFRDTFGVNPARCFQVNGTADTCVFYPQPKPTAAAGKFRVEYHGKYIPVQGVEVIVRAAKLLADDPDIVFTMIGDGQEYKKTRAFATELGVGNIEFLPFLPLKELPPYIAAADVCLGLIGDVPRVARTVANKLYEATAMGRVCITADVPAIREIFTDGVDVVLVKQGSVEDLVEKIRYLKANPEITARLSAAAYQTFVRCCSPDVVGTKLTGALAVLLGKRIV</sequence>
<reference evidence="2 3" key="1">
    <citation type="journal article" date="2016" name="Nat. Commun.">
        <title>Thousands of microbial genomes shed light on interconnected biogeochemical processes in an aquifer system.</title>
        <authorList>
            <person name="Anantharaman K."/>
            <person name="Brown C.T."/>
            <person name="Hug L.A."/>
            <person name="Sharon I."/>
            <person name="Castelle C.J."/>
            <person name="Probst A.J."/>
            <person name="Thomas B.C."/>
            <person name="Singh A."/>
            <person name="Wilkins M.J."/>
            <person name="Karaoz U."/>
            <person name="Brodie E.L."/>
            <person name="Williams K.H."/>
            <person name="Hubbard S.S."/>
            <person name="Banfield J.F."/>
        </authorList>
    </citation>
    <scope>NUCLEOTIDE SEQUENCE [LARGE SCALE GENOMIC DNA]</scope>
</reference>
<evidence type="ECO:0000313" key="2">
    <source>
        <dbReference type="EMBL" id="OGH63037.1"/>
    </source>
</evidence>
<comment type="caution">
    <text evidence="2">The sequence shown here is derived from an EMBL/GenBank/DDBJ whole genome shotgun (WGS) entry which is preliminary data.</text>
</comment>
<dbReference type="PANTHER" id="PTHR12526">
    <property type="entry name" value="GLYCOSYLTRANSFERASE"/>
    <property type="match status" value="1"/>
</dbReference>